<reference evidence="2 3" key="1">
    <citation type="journal article" date="2019" name="Int. J. Syst. Evol. Microbiol.">
        <title>The Global Catalogue of Microorganisms (GCM) 10K type strain sequencing project: providing services to taxonomists for standard genome sequencing and annotation.</title>
        <authorList>
            <consortium name="The Broad Institute Genomics Platform"/>
            <consortium name="The Broad Institute Genome Sequencing Center for Infectious Disease"/>
            <person name="Wu L."/>
            <person name="Ma J."/>
        </authorList>
    </citation>
    <scope>NUCLEOTIDE SEQUENCE [LARGE SCALE GENOMIC DNA]</scope>
    <source>
        <strain evidence="2 3">JCM 14368</strain>
    </source>
</reference>
<protein>
    <recommendedName>
        <fullName evidence="4">Fimbrial biogenesis outer membrane usher protein</fullName>
    </recommendedName>
</protein>
<keyword evidence="1" id="KW-0732">Signal</keyword>
<keyword evidence="3" id="KW-1185">Reference proteome</keyword>
<sequence>MSRFHCPERAGWRTVALGAALAAGTLLPAAAQTTPAQVAPVQVTPAQVAPAQTAPPDAAPTPDPDLCRAGEQLLEVTVAGASRGVLLVRLQTEPRVEALIPPEVLRPSEAGYAAGTVDCDGQRFTRLSGQVTVTFDAARQRLLLRPVLSRLNGHTLDLRDAAPRPPGATQPSWGVDYGLSLNAAYSRPGQELPVPTTLTGRAYLDLGGAADRLSGTLGVSAERQEDGAFRYRPRATLEYTVNAQVSVGAALGAAPLGGSPGFTASEFSGVGVTLRGGFDGVQPEQTLDLPLESDVVVYLNRLPVASARVNAGTLRLLNIPLSSENLTELSVDVTDETGLQTLDWTYPPLEGPLPPGAYLAAAQLGVQQGRWVTHLQGEVGLPRRWRVAGSLDSQQDGPTQVNLRAVNTGPDYALQGSVGLSVTPTADGPATRTTLGLQADRTFGGTTLSAFGVLPVGFWQDATVGLKVSRDAAPWSFSVQGSTGFRADSWTLAATAARTFGAAGAVSLSGALTPTGWRVGVGGAYTPAPRWTLGTQVQASQTPPAATGVNASFSAAYQIDPGNRVAATVRRDDLRVDYSHVGQFLAQLGAGLQAADLTVTGAVAVVNGALTLQPALERRAVLLRTGVPNLPVLLNGTFAGQTNSAGDLILTNLTAGQTSEIRVDLKNTPFGVTVGSDRRSLLPPTAGLTTIDWRDNFRIYRWVQFLWGAGEPAGYGSVQLSGERLLLDDEGFGLAPAGTDLNGELQSEDGQRRCPVQLRAADETVTCQTPPGP</sequence>
<evidence type="ECO:0008006" key="4">
    <source>
        <dbReference type="Google" id="ProtNLM"/>
    </source>
</evidence>
<dbReference type="RefSeq" id="WP_343758868.1">
    <property type="nucleotide sequence ID" value="NZ_BAAADB010000021.1"/>
</dbReference>
<feature type="chain" id="PRO_5045475774" description="Fimbrial biogenesis outer membrane usher protein" evidence="1">
    <location>
        <begin position="32"/>
        <end position="773"/>
    </location>
</feature>
<evidence type="ECO:0000313" key="3">
    <source>
        <dbReference type="Proteomes" id="UP001500191"/>
    </source>
</evidence>
<evidence type="ECO:0000313" key="2">
    <source>
        <dbReference type="EMBL" id="GAA0514397.1"/>
    </source>
</evidence>
<dbReference type="Proteomes" id="UP001500191">
    <property type="component" value="Unassembled WGS sequence"/>
</dbReference>
<dbReference type="SUPFAM" id="SSF56935">
    <property type="entry name" value="Porins"/>
    <property type="match status" value="1"/>
</dbReference>
<accession>A0ABN1C986</accession>
<evidence type="ECO:0000256" key="1">
    <source>
        <dbReference type="SAM" id="SignalP"/>
    </source>
</evidence>
<gene>
    <name evidence="2" type="ORF">GCM10008937_22620</name>
</gene>
<comment type="caution">
    <text evidence="2">The sequence shown here is derived from an EMBL/GenBank/DDBJ whole genome shotgun (WGS) entry which is preliminary data.</text>
</comment>
<name>A0ABN1C986_9DEIO</name>
<proteinExistence type="predicted"/>
<organism evidence="2 3">
    <name type="scientific">Deinococcus depolymerans</name>
    <dbReference type="NCBI Taxonomy" id="392408"/>
    <lineage>
        <taxon>Bacteria</taxon>
        <taxon>Thermotogati</taxon>
        <taxon>Deinococcota</taxon>
        <taxon>Deinococci</taxon>
        <taxon>Deinococcales</taxon>
        <taxon>Deinococcaceae</taxon>
        <taxon>Deinococcus</taxon>
    </lineage>
</organism>
<dbReference type="EMBL" id="BAAADB010000021">
    <property type="protein sequence ID" value="GAA0514397.1"/>
    <property type="molecule type" value="Genomic_DNA"/>
</dbReference>
<feature type="signal peptide" evidence="1">
    <location>
        <begin position="1"/>
        <end position="31"/>
    </location>
</feature>